<reference evidence="2" key="1">
    <citation type="journal article" date="2020" name="Fungal Divers.">
        <title>Resolving the Mortierellaceae phylogeny through synthesis of multi-gene phylogenetics and phylogenomics.</title>
        <authorList>
            <person name="Vandepol N."/>
            <person name="Liber J."/>
            <person name="Desiro A."/>
            <person name="Na H."/>
            <person name="Kennedy M."/>
            <person name="Barry K."/>
            <person name="Grigoriev I.V."/>
            <person name="Miller A.N."/>
            <person name="O'Donnell K."/>
            <person name="Stajich J.E."/>
            <person name="Bonito G."/>
        </authorList>
    </citation>
    <scope>NUCLEOTIDE SEQUENCE</scope>
    <source>
        <strain evidence="2">KOD1015</strain>
    </source>
</reference>
<dbReference type="OrthoDB" id="2401771at2759"/>
<accession>A0A9P6KDJ5</accession>
<feature type="region of interest" description="Disordered" evidence="1">
    <location>
        <begin position="386"/>
        <end position="459"/>
    </location>
</feature>
<dbReference type="Gene3D" id="3.80.10.10">
    <property type="entry name" value="Ribonuclease Inhibitor"/>
    <property type="match status" value="1"/>
</dbReference>
<dbReference type="AlphaFoldDB" id="A0A9P6KDJ5"/>
<keyword evidence="3" id="KW-1185">Reference proteome</keyword>
<gene>
    <name evidence="2" type="ORF">BGW38_001418</name>
</gene>
<feature type="compositionally biased region" description="Basic and acidic residues" evidence="1">
    <location>
        <begin position="449"/>
        <end position="459"/>
    </location>
</feature>
<feature type="non-terminal residue" evidence="2">
    <location>
        <position position="1"/>
    </location>
</feature>
<sequence>GPFHCKNLVELSTVYGQEWSRELIISNPGLRRLAWGGPFSRRIETLEQLREWEQELKAVLVLGNLDQLSTSGFSLGEGIFVKVLTNNASRLRKLAVSTVAGVTSLQGLELPHVVDLHVTFGATTDSAPALVDLVRCCPKLQHLSLAGSKPHRPNAPMHHPFMGQPLPNNNNNNIHHNNNINNTNNNNNNIPNNAGTLLPSPAPPNDEFDMMRLAQNLAECCPDLVSIVFSSDKSNMVQSQGFLTSAECAALVRSAPRLQNFVAEIPVLEDGLVSALMSRQETLQSLRLYLKKTELEHDTTIVDRAREMRCVRLLKSTAFARLEHLCLKWDVDLADHQEELQQLDMFVEEPWSHALTMSLRKLEIAGLFGRREMSWPPTMMTLQLQGSSGLDRASPAAQGDSSSPQEEEQQQQASEKWEVISTGERTSPFPSRPPSPGAVHLQEGNGRGPGREFDSSCKDANPEQTMFLHIESLLELRELSLNTVDYRRKPHGA</sequence>
<dbReference type="InterPro" id="IPR032675">
    <property type="entry name" value="LRR_dom_sf"/>
</dbReference>
<protein>
    <submittedName>
        <fullName evidence="2">Uncharacterized protein</fullName>
    </submittedName>
</protein>
<proteinExistence type="predicted"/>
<organism evidence="2 3">
    <name type="scientific">Lunasporangiospora selenospora</name>
    <dbReference type="NCBI Taxonomy" id="979761"/>
    <lineage>
        <taxon>Eukaryota</taxon>
        <taxon>Fungi</taxon>
        <taxon>Fungi incertae sedis</taxon>
        <taxon>Mucoromycota</taxon>
        <taxon>Mortierellomycotina</taxon>
        <taxon>Mortierellomycetes</taxon>
        <taxon>Mortierellales</taxon>
        <taxon>Mortierellaceae</taxon>
        <taxon>Lunasporangiospora</taxon>
    </lineage>
</organism>
<comment type="caution">
    <text evidence="2">The sequence shown here is derived from an EMBL/GenBank/DDBJ whole genome shotgun (WGS) entry which is preliminary data.</text>
</comment>
<dbReference type="EMBL" id="JAABOA010001448">
    <property type="protein sequence ID" value="KAF9581529.1"/>
    <property type="molecule type" value="Genomic_DNA"/>
</dbReference>
<dbReference type="Proteomes" id="UP000780801">
    <property type="component" value="Unassembled WGS sequence"/>
</dbReference>
<name>A0A9P6KDJ5_9FUNG</name>
<evidence type="ECO:0000313" key="3">
    <source>
        <dbReference type="Proteomes" id="UP000780801"/>
    </source>
</evidence>
<evidence type="ECO:0000313" key="2">
    <source>
        <dbReference type="EMBL" id="KAF9581529.1"/>
    </source>
</evidence>
<evidence type="ECO:0000256" key="1">
    <source>
        <dbReference type="SAM" id="MobiDB-lite"/>
    </source>
</evidence>